<comment type="caution">
    <text evidence="2">The sequence shown here is derived from an EMBL/GenBank/DDBJ whole genome shotgun (WGS) entry which is preliminary data.</text>
</comment>
<feature type="compositionally biased region" description="Basic residues" evidence="1">
    <location>
        <begin position="183"/>
        <end position="194"/>
    </location>
</feature>
<accession>A0AAN8PYA1</accession>
<name>A0AAN8PYA1_PATCE</name>
<keyword evidence="3" id="KW-1185">Reference proteome</keyword>
<dbReference type="Proteomes" id="UP001347796">
    <property type="component" value="Unassembled WGS sequence"/>
</dbReference>
<feature type="compositionally biased region" description="Acidic residues" evidence="1">
    <location>
        <begin position="82"/>
        <end position="123"/>
    </location>
</feature>
<dbReference type="EMBL" id="JAZGQO010000003">
    <property type="protein sequence ID" value="KAK6188410.1"/>
    <property type="molecule type" value="Genomic_DNA"/>
</dbReference>
<evidence type="ECO:0000313" key="3">
    <source>
        <dbReference type="Proteomes" id="UP001347796"/>
    </source>
</evidence>
<proteinExistence type="predicted"/>
<sequence length="398" mass="44235">MEGNILIDSDDFLLVLPNEPDRCDVESGIGSLSSDEDLRSSFSTGDNDRFMSRKPKRRVQFQSEEHLVLIREIPPRGFYDSDVSDDDSCSDDEDEDDDGDDNGDGGDESDESESSCESDDAEDTEPKKVVVARNEAAKGSYNVERSPRKSVDRISKITSMALLPGAKKTAKPKGGINSEKKTRGSRKQRVKKSGQVHDNSERTAHRLIIADGKKRKYVPKVSSVANSTSSSRNKETPRLKVITYASAPLASAKFNTKLIRSKTPTRISIDSPVPIRSDSNLNHKRTYSWEDDRPASSCDYSPLSARHYNNVYNMNDLFSPRSPVKAGHLPDIGSDETRTRTNLKPFPPRHKQYNAWQVANGNLDAKSLHTPRIAPMWENVQSISSGKSEKSKSLTSVL</sequence>
<feature type="compositionally biased region" description="Basic and acidic residues" evidence="1">
    <location>
        <begin position="145"/>
        <end position="155"/>
    </location>
</feature>
<protein>
    <submittedName>
        <fullName evidence="2">Uncharacterized protein</fullName>
    </submittedName>
</protein>
<dbReference type="AlphaFoldDB" id="A0AAN8PYA1"/>
<organism evidence="2 3">
    <name type="scientific">Patella caerulea</name>
    <name type="common">Rayed Mediterranean limpet</name>
    <dbReference type="NCBI Taxonomy" id="87958"/>
    <lineage>
        <taxon>Eukaryota</taxon>
        <taxon>Metazoa</taxon>
        <taxon>Spiralia</taxon>
        <taxon>Lophotrochozoa</taxon>
        <taxon>Mollusca</taxon>
        <taxon>Gastropoda</taxon>
        <taxon>Patellogastropoda</taxon>
        <taxon>Patelloidea</taxon>
        <taxon>Patellidae</taxon>
        <taxon>Patella</taxon>
    </lineage>
</organism>
<feature type="region of interest" description="Disordered" evidence="1">
    <location>
        <begin position="25"/>
        <end position="205"/>
    </location>
</feature>
<evidence type="ECO:0000256" key="1">
    <source>
        <dbReference type="SAM" id="MobiDB-lite"/>
    </source>
</evidence>
<evidence type="ECO:0000313" key="2">
    <source>
        <dbReference type="EMBL" id="KAK6188410.1"/>
    </source>
</evidence>
<reference evidence="2 3" key="1">
    <citation type="submission" date="2024-01" db="EMBL/GenBank/DDBJ databases">
        <title>The genome of the rayed Mediterranean limpet Patella caerulea (Linnaeus, 1758).</title>
        <authorList>
            <person name="Anh-Thu Weber A."/>
            <person name="Halstead-Nussloch G."/>
        </authorList>
    </citation>
    <scope>NUCLEOTIDE SEQUENCE [LARGE SCALE GENOMIC DNA]</scope>
    <source>
        <strain evidence="2">AATW-2023a</strain>
        <tissue evidence="2">Whole specimen</tissue>
    </source>
</reference>
<gene>
    <name evidence="2" type="ORF">SNE40_004587</name>
</gene>
<feature type="compositionally biased region" description="Low complexity" evidence="1">
    <location>
        <begin position="161"/>
        <end position="175"/>
    </location>
</feature>
<feature type="region of interest" description="Disordered" evidence="1">
    <location>
        <begin position="329"/>
        <end position="349"/>
    </location>
</feature>